<reference evidence="1" key="1">
    <citation type="submission" date="2022-04" db="EMBL/GenBank/DDBJ databases">
        <title>Carnegiea gigantea Genome sequencing and assembly v2.</title>
        <authorList>
            <person name="Copetti D."/>
            <person name="Sanderson M.J."/>
            <person name="Burquez A."/>
            <person name="Wojciechowski M.F."/>
        </authorList>
    </citation>
    <scope>NUCLEOTIDE SEQUENCE</scope>
    <source>
        <strain evidence="1">SGP5-SGP5p</strain>
        <tissue evidence="1">Aerial part</tissue>
    </source>
</reference>
<evidence type="ECO:0000313" key="2">
    <source>
        <dbReference type="Proteomes" id="UP001153076"/>
    </source>
</evidence>
<dbReference type="OrthoDB" id="1746852at2759"/>
<dbReference type="PANTHER" id="PTHR33240">
    <property type="entry name" value="OS08G0508500 PROTEIN"/>
    <property type="match status" value="1"/>
</dbReference>
<protein>
    <submittedName>
        <fullName evidence="1">Uncharacterized protein</fullName>
    </submittedName>
</protein>
<name>A0A9Q1KHV5_9CARY</name>
<gene>
    <name evidence="1" type="ORF">Cgig2_010304</name>
</gene>
<organism evidence="1 2">
    <name type="scientific">Carnegiea gigantea</name>
    <dbReference type="NCBI Taxonomy" id="171969"/>
    <lineage>
        <taxon>Eukaryota</taxon>
        <taxon>Viridiplantae</taxon>
        <taxon>Streptophyta</taxon>
        <taxon>Embryophyta</taxon>
        <taxon>Tracheophyta</taxon>
        <taxon>Spermatophyta</taxon>
        <taxon>Magnoliopsida</taxon>
        <taxon>eudicotyledons</taxon>
        <taxon>Gunneridae</taxon>
        <taxon>Pentapetalae</taxon>
        <taxon>Caryophyllales</taxon>
        <taxon>Cactineae</taxon>
        <taxon>Cactaceae</taxon>
        <taxon>Cactoideae</taxon>
        <taxon>Echinocereeae</taxon>
        <taxon>Carnegiea</taxon>
    </lineage>
</organism>
<accession>A0A9Q1KHV5</accession>
<comment type="caution">
    <text evidence="1">The sequence shown here is derived from an EMBL/GenBank/DDBJ whole genome shotgun (WGS) entry which is preliminary data.</text>
</comment>
<sequence length="516" mass="57371">MVDALKNFMSTMTDAITWQVFEQVKKVMEVANSARPLPHFDYLPVHEGKRSHRLARIPFPLYTGHGREVFRIDRSGRPYTKRILIDTGSSDCLKKLVHPGYDIIPLVRPILGFSGQEVNPTGMIRLPMHFGNKLRSKNAEVDFLLVDVPTTYNVILGRPTLHRGVGGFALYVLTLGGRRDKLHLLRVTALIGSLLMLIHIVEPRNSYPPETFGPASPGLGINTRGCWRGLATLLFGLGHLSSGLHPCLLYLALQPLLFGFISVQISPQLFPPPLVTSDKPLKLSDKPLKSSAFHRSPHPTDKTLGHDYFLLGDLKGIRTPGVTKSQDLTKSWTSESLAAASTLMKLMDGRWVIAEEPPADWGAAPIKGQLAPEWWGHDPQMTGFPIDKGPIVQFPPPHWQWGRGRGLVQMTLGPLPFLDRLMAGFFTRGMREGTGRKMTQSVESRDYEKGGKQGCTLYLFGLLGDEALPLFFLPTLGVGRHLLWGGVFSLEDRQPYPHLICIKRKGSQVSTKHKNG</sequence>
<dbReference type="EMBL" id="JAKOGI010000111">
    <property type="protein sequence ID" value="KAJ8443840.1"/>
    <property type="molecule type" value="Genomic_DNA"/>
</dbReference>
<dbReference type="AlphaFoldDB" id="A0A9Q1KHV5"/>
<dbReference type="CDD" id="cd00303">
    <property type="entry name" value="retropepsin_like"/>
    <property type="match status" value="1"/>
</dbReference>
<proteinExistence type="predicted"/>
<evidence type="ECO:0000313" key="1">
    <source>
        <dbReference type="EMBL" id="KAJ8443840.1"/>
    </source>
</evidence>
<dbReference type="PANTHER" id="PTHR33240:SF17">
    <property type="entry name" value="EUKARYOTIC PEPTIDE CHAIN RELEASE FACTOR GTP-BINDING SUBUNIT-LIKE"/>
    <property type="match status" value="1"/>
</dbReference>
<keyword evidence="2" id="KW-1185">Reference proteome</keyword>
<dbReference type="Proteomes" id="UP001153076">
    <property type="component" value="Unassembled WGS sequence"/>
</dbReference>